<dbReference type="InterPro" id="IPR014784">
    <property type="entry name" value="Cu2_ascorb_mOase-like_C"/>
</dbReference>
<dbReference type="Gene3D" id="2.60.40.1210">
    <property type="entry name" value="Cellobiose dehydrogenase, cytochrome domain"/>
    <property type="match status" value="1"/>
</dbReference>
<protein>
    <recommendedName>
        <fullName evidence="4">DOMON domain-containing protein</fullName>
    </recommendedName>
</protein>
<dbReference type="PROSITE" id="PS50836">
    <property type="entry name" value="DOMON"/>
    <property type="match status" value="1"/>
</dbReference>
<keyword evidence="3" id="KW-0325">Glycoprotein</keyword>
<dbReference type="Gene3D" id="2.60.120.230">
    <property type="match status" value="1"/>
</dbReference>
<dbReference type="InterPro" id="IPR024548">
    <property type="entry name" value="Cu2_monoox_C"/>
</dbReference>
<comment type="caution">
    <text evidence="5">The sequence shown here is derived from an EMBL/GenBank/DDBJ whole genome shotgun (WGS) entry which is preliminary data.</text>
</comment>
<dbReference type="InterPro" id="IPR000323">
    <property type="entry name" value="Cu2_ascorb_mOase_N"/>
</dbReference>
<dbReference type="GO" id="GO:0042420">
    <property type="term" value="P:dopamine catabolic process"/>
    <property type="evidence" value="ECO:0007669"/>
    <property type="project" value="TreeGrafter"/>
</dbReference>
<dbReference type="GO" id="GO:0005615">
    <property type="term" value="C:extracellular space"/>
    <property type="evidence" value="ECO:0007669"/>
    <property type="project" value="TreeGrafter"/>
</dbReference>
<dbReference type="EMBL" id="CAXKWB010003667">
    <property type="protein sequence ID" value="CAL4069816.1"/>
    <property type="molecule type" value="Genomic_DNA"/>
</dbReference>
<dbReference type="InterPro" id="IPR008977">
    <property type="entry name" value="PHM/PNGase_F_dom_sf"/>
</dbReference>
<sequence>MVSQNVQLKYGDKWKSETPKCHYSILRNLVLINYKNNKYKHGNKINISTETNYKNGPWILLVLLSLLLLPCAECWSLPRLDSSYETWHHEARLDEEGVLLLQWTPHKEHFVFRITARTRGYIGLGLSNKPIMDGADIVVGWVHSGKAYLQDRWGSGHQEPQVDPLQDWMLIAGFQNGTHTSLIISRPYNTCDNRDYVITHDIVQVLWAVHSDDPVNPENPRPRLHYHGWRRGAVPIRILQRHDNAHGDIANLRDMVYGGPGEVHQIWETRMTGVELKKENTTLYWCNLFQKPQIHHKHHVIRYEPILSSKNDSVVQHMILYECTDNIPDLAMVWEELTAIGGQECHKLSRLTFTCNQLVSIWTRGSQGVSLPSEAGYPLIPNGPKFFMMEVHYDNPDGHSFIDSSGLRLTYTPNLRKHDSGVFSIGLEPNWKHLIPPLQRTILSEGHCVKECTEAAFPSTGIHVFGTILQMHLLGQKLRIRLLRDGQELEPITEDNNYNAMHQEYRAIHQQRYVMPGDHIIAECTYNSHNRSTITLGGYKTRDEKCLTYLFYWPKQDLIFCHSKPSLSTVLHSLGIQELSRKSQPIKISRPTELAGKTLEWRLLNYNWKDQFQYFQEATSTGTFNPMCWRRGHTLIPDIEKLDYKYPNVSEPWQSENICKRKKRNRNNDVKHPEYNQEEEDDMGYLLGMKPIIRIDVDPLYMEYVPKSGDKYAVSSMDDDIRKNNQQQDTVIDPQLKKEFIEMEKDLENEINQKLHVNETSKYDISVIISEFDRTSGSSGPTISWTLVLLINY</sequence>
<dbReference type="GO" id="GO:0004500">
    <property type="term" value="F:dopamine beta-monooxygenase activity"/>
    <property type="evidence" value="ECO:0007669"/>
    <property type="project" value="InterPro"/>
</dbReference>
<gene>
    <name evidence="5" type="ORF">MNOR_LOCUS8064</name>
</gene>
<accession>A0AAV2Q3I6</accession>
<dbReference type="Pfam" id="PF03351">
    <property type="entry name" value="DOMON"/>
    <property type="match status" value="1"/>
</dbReference>
<dbReference type="GO" id="GO:0042421">
    <property type="term" value="P:norepinephrine biosynthetic process"/>
    <property type="evidence" value="ECO:0007669"/>
    <property type="project" value="TreeGrafter"/>
</dbReference>
<dbReference type="InterPro" id="IPR028460">
    <property type="entry name" value="Tbh/DBH"/>
</dbReference>
<dbReference type="PANTHER" id="PTHR10157:SF40">
    <property type="entry name" value="MOXD1 HOMOLOG 2"/>
    <property type="match status" value="1"/>
</dbReference>
<dbReference type="PRINTS" id="PR00767">
    <property type="entry name" value="DBMONOXGNASE"/>
</dbReference>
<dbReference type="Proteomes" id="UP001497623">
    <property type="component" value="Unassembled WGS sequence"/>
</dbReference>
<evidence type="ECO:0000256" key="2">
    <source>
        <dbReference type="ARBA" id="ARBA00023157"/>
    </source>
</evidence>
<dbReference type="InterPro" id="IPR000945">
    <property type="entry name" value="DBH-like"/>
</dbReference>
<evidence type="ECO:0000259" key="4">
    <source>
        <dbReference type="PROSITE" id="PS50836"/>
    </source>
</evidence>
<dbReference type="GO" id="GO:0006589">
    <property type="term" value="P:octopamine biosynthetic process"/>
    <property type="evidence" value="ECO:0007669"/>
    <property type="project" value="TreeGrafter"/>
</dbReference>
<dbReference type="GO" id="GO:0030667">
    <property type="term" value="C:secretory granule membrane"/>
    <property type="evidence" value="ECO:0007669"/>
    <property type="project" value="TreeGrafter"/>
</dbReference>
<feature type="non-terminal residue" evidence="5">
    <location>
        <position position="793"/>
    </location>
</feature>
<dbReference type="SMART" id="SM00664">
    <property type="entry name" value="DoH"/>
    <property type="match status" value="1"/>
</dbReference>
<keyword evidence="2" id="KW-1015">Disulfide bond</keyword>
<proteinExistence type="inferred from homology"/>
<dbReference type="InterPro" id="IPR045266">
    <property type="entry name" value="DOH_DOMON"/>
</dbReference>
<dbReference type="CDD" id="cd09631">
    <property type="entry name" value="DOMON_DOH"/>
    <property type="match status" value="1"/>
</dbReference>
<name>A0AAV2Q3I6_MEGNR</name>
<evidence type="ECO:0000313" key="6">
    <source>
        <dbReference type="Proteomes" id="UP001497623"/>
    </source>
</evidence>
<dbReference type="SUPFAM" id="SSF49344">
    <property type="entry name" value="CBD9-like"/>
    <property type="match status" value="1"/>
</dbReference>
<dbReference type="AlphaFoldDB" id="A0AAV2Q3I6"/>
<keyword evidence="6" id="KW-1185">Reference proteome</keyword>
<dbReference type="SUPFAM" id="SSF49742">
    <property type="entry name" value="PHM/PNGase F"/>
    <property type="match status" value="2"/>
</dbReference>
<comment type="similarity">
    <text evidence="1">Belongs to the copper type II ascorbate-dependent monooxygenase family.</text>
</comment>
<dbReference type="PANTHER" id="PTHR10157">
    <property type="entry name" value="DOPAMINE BETA HYDROXYLASE RELATED"/>
    <property type="match status" value="1"/>
</dbReference>
<evidence type="ECO:0000313" key="5">
    <source>
        <dbReference type="EMBL" id="CAL4069816.1"/>
    </source>
</evidence>
<dbReference type="InterPro" id="IPR005018">
    <property type="entry name" value="DOMON_domain"/>
</dbReference>
<evidence type="ECO:0000256" key="1">
    <source>
        <dbReference type="ARBA" id="ARBA00010676"/>
    </source>
</evidence>
<dbReference type="Pfam" id="PF03712">
    <property type="entry name" value="Cu2_monoox_C"/>
    <property type="match status" value="1"/>
</dbReference>
<dbReference type="Gene3D" id="2.60.120.310">
    <property type="entry name" value="Copper type II, ascorbate-dependent monooxygenase, N-terminal domain"/>
    <property type="match status" value="1"/>
</dbReference>
<dbReference type="FunFam" id="2.60.120.230:FF:000001">
    <property type="entry name" value="Monooxygenase, DBH-like 1"/>
    <property type="match status" value="1"/>
</dbReference>
<evidence type="ECO:0000256" key="3">
    <source>
        <dbReference type="ARBA" id="ARBA00023180"/>
    </source>
</evidence>
<organism evidence="5 6">
    <name type="scientific">Meganyctiphanes norvegica</name>
    <name type="common">Northern krill</name>
    <name type="synonym">Thysanopoda norvegica</name>
    <dbReference type="NCBI Taxonomy" id="48144"/>
    <lineage>
        <taxon>Eukaryota</taxon>
        <taxon>Metazoa</taxon>
        <taxon>Ecdysozoa</taxon>
        <taxon>Arthropoda</taxon>
        <taxon>Crustacea</taxon>
        <taxon>Multicrustacea</taxon>
        <taxon>Malacostraca</taxon>
        <taxon>Eumalacostraca</taxon>
        <taxon>Eucarida</taxon>
        <taxon>Euphausiacea</taxon>
        <taxon>Euphausiidae</taxon>
        <taxon>Meganyctiphanes</taxon>
    </lineage>
</organism>
<reference evidence="5 6" key="1">
    <citation type="submission" date="2024-05" db="EMBL/GenBank/DDBJ databases">
        <authorList>
            <person name="Wallberg A."/>
        </authorList>
    </citation>
    <scope>NUCLEOTIDE SEQUENCE [LARGE SCALE GENOMIC DNA]</scope>
</reference>
<dbReference type="InterPro" id="IPR036939">
    <property type="entry name" value="Cu2_ascorb_mOase_N_sf"/>
</dbReference>
<dbReference type="GO" id="GO:0005507">
    <property type="term" value="F:copper ion binding"/>
    <property type="evidence" value="ECO:0007669"/>
    <property type="project" value="InterPro"/>
</dbReference>
<dbReference type="Pfam" id="PF01082">
    <property type="entry name" value="Cu2_monooxygen"/>
    <property type="match status" value="1"/>
</dbReference>
<feature type="domain" description="DOMON" evidence="4">
    <location>
        <begin position="97"/>
        <end position="210"/>
    </location>
</feature>